<feature type="compositionally biased region" description="Polar residues" evidence="1">
    <location>
        <begin position="291"/>
        <end position="318"/>
    </location>
</feature>
<dbReference type="AlphaFoldDB" id="A0A9P7APG1"/>
<feature type="region of interest" description="Disordered" evidence="1">
    <location>
        <begin position="126"/>
        <end position="187"/>
    </location>
</feature>
<feature type="compositionally biased region" description="Low complexity" evidence="1">
    <location>
        <begin position="127"/>
        <end position="153"/>
    </location>
</feature>
<organism evidence="2 3">
    <name type="scientific">Suillus plorans</name>
    <dbReference type="NCBI Taxonomy" id="116603"/>
    <lineage>
        <taxon>Eukaryota</taxon>
        <taxon>Fungi</taxon>
        <taxon>Dikarya</taxon>
        <taxon>Basidiomycota</taxon>
        <taxon>Agaricomycotina</taxon>
        <taxon>Agaricomycetes</taxon>
        <taxon>Agaricomycetidae</taxon>
        <taxon>Boletales</taxon>
        <taxon>Suillineae</taxon>
        <taxon>Suillaceae</taxon>
        <taxon>Suillus</taxon>
    </lineage>
</organism>
<reference evidence="2" key="1">
    <citation type="journal article" date="2020" name="New Phytol.">
        <title>Comparative genomics reveals dynamic genome evolution in host specialist ectomycorrhizal fungi.</title>
        <authorList>
            <person name="Lofgren L.A."/>
            <person name="Nguyen N.H."/>
            <person name="Vilgalys R."/>
            <person name="Ruytinx J."/>
            <person name="Liao H.L."/>
            <person name="Branco S."/>
            <person name="Kuo A."/>
            <person name="LaButti K."/>
            <person name="Lipzen A."/>
            <person name="Andreopoulos W."/>
            <person name="Pangilinan J."/>
            <person name="Riley R."/>
            <person name="Hundley H."/>
            <person name="Na H."/>
            <person name="Barry K."/>
            <person name="Grigoriev I.V."/>
            <person name="Stajich J.E."/>
            <person name="Kennedy P.G."/>
        </authorList>
    </citation>
    <scope>NUCLEOTIDE SEQUENCE</scope>
    <source>
        <strain evidence="2">S12</strain>
    </source>
</reference>
<name>A0A9P7APG1_9AGAM</name>
<proteinExistence type="predicted"/>
<feature type="region of interest" description="Disordered" evidence="1">
    <location>
        <begin position="236"/>
        <end position="318"/>
    </location>
</feature>
<dbReference type="RefSeq" id="XP_041160072.1">
    <property type="nucleotide sequence ID" value="XM_041306618.1"/>
</dbReference>
<dbReference type="OrthoDB" id="2662732at2759"/>
<evidence type="ECO:0000256" key="1">
    <source>
        <dbReference type="SAM" id="MobiDB-lite"/>
    </source>
</evidence>
<dbReference type="GeneID" id="64600382"/>
<sequence>MSNVDDAPSGKDKNEIHDIIAKLIFVTHPKYKTTYHQDLKKFRVSVANCITATALKNKYKKCKAKFSATGAGVVPLDATTSNNLLDEVNAELPWPGVDHAGNLYALIQLHGDPGRAGPSMNFEVATQASAQPSHSASSPQPQPHLPSHSASSAEPQPQGTFSPQPQPSNGSSNNDPPIDLCLLQAPPSFPHNDMDCNMHDPDDDDDDMDLSCPLSTPLGDALCHLEDDPMTLDSHARATGKKRQLAASPPPDIPSTFEVPQKSSTPFYDSHAAFSAQRPSSRGGHHRKTPSIASSGVSCSMSTPSSTTRNTVKTMHKG</sequence>
<accession>A0A9P7APG1</accession>
<feature type="compositionally biased region" description="Low complexity" evidence="1">
    <location>
        <begin position="167"/>
        <end position="177"/>
    </location>
</feature>
<keyword evidence="3" id="KW-1185">Reference proteome</keyword>
<gene>
    <name evidence="2" type="ORF">HD556DRAFT_1443462</name>
</gene>
<evidence type="ECO:0000313" key="2">
    <source>
        <dbReference type="EMBL" id="KAG1793674.1"/>
    </source>
</evidence>
<dbReference type="EMBL" id="JABBWE010000029">
    <property type="protein sequence ID" value="KAG1793674.1"/>
    <property type="molecule type" value="Genomic_DNA"/>
</dbReference>
<dbReference type="Proteomes" id="UP000719766">
    <property type="component" value="Unassembled WGS sequence"/>
</dbReference>
<protein>
    <submittedName>
        <fullName evidence="2">Uncharacterized protein</fullName>
    </submittedName>
</protein>
<comment type="caution">
    <text evidence="2">The sequence shown here is derived from an EMBL/GenBank/DDBJ whole genome shotgun (WGS) entry which is preliminary data.</text>
</comment>
<evidence type="ECO:0000313" key="3">
    <source>
        <dbReference type="Proteomes" id="UP000719766"/>
    </source>
</evidence>